<evidence type="ECO:0000313" key="1">
    <source>
        <dbReference type="EMBL" id="GAH05437.1"/>
    </source>
</evidence>
<proteinExistence type="predicted"/>
<comment type="caution">
    <text evidence="1">The sequence shown here is derived from an EMBL/GenBank/DDBJ whole genome shotgun (WGS) entry which is preliminary data.</text>
</comment>
<dbReference type="AlphaFoldDB" id="X1CCX4"/>
<sequence>MKIIRAPLRISLWGGGTDQPEYYKDYRSHFFNFAINQHMHIIYNDRPTGGYRISYSQVEELDDLKDAK</sequence>
<dbReference type="Gene3D" id="3.30.230.120">
    <property type="match status" value="1"/>
</dbReference>
<reference evidence="1" key="1">
    <citation type="journal article" date="2014" name="Front. Microbiol.">
        <title>High frequency of phylogenetically diverse reductive dehalogenase-homologous genes in deep subseafloor sedimentary metagenomes.</title>
        <authorList>
            <person name="Kawai M."/>
            <person name="Futagami T."/>
            <person name="Toyoda A."/>
            <person name="Takaki Y."/>
            <person name="Nishi S."/>
            <person name="Hori S."/>
            <person name="Arai W."/>
            <person name="Tsubouchi T."/>
            <person name="Morono Y."/>
            <person name="Uchiyama I."/>
            <person name="Ito T."/>
            <person name="Fujiyama A."/>
            <person name="Inagaki F."/>
            <person name="Takami H."/>
        </authorList>
    </citation>
    <scope>NUCLEOTIDE SEQUENCE</scope>
    <source>
        <strain evidence="1">Expedition CK06-06</strain>
    </source>
</reference>
<name>X1CCX4_9ZZZZ</name>
<accession>X1CCX4</accession>
<dbReference type="EMBL" id="BART01038365">
    <property type="protein sequence ID" value="GAH05437.1"/>
    <property type="molecule type" value="Genomic_DNA"/>
</dbReference>
<feature type="non-terminal residue" evidence="1">
    <location>
        <position position="68"/>
    </location>
</feature>
<gene>
    <name evidence="1" type="ORF">S01H4_63671</name>
</gene>
<dbReference type="InterPro" id="IPR020568">
    <property type="entry name" value="Ribosomal_Su5_D2-typ_SF"/>
</dbReference>
<protein>
    <submittedName>
        <fullName evidence="1">Uncharacterized protein</fullName>
    </submittedName>
</protein>
<dbReference type="SUPFAM" id="SSF54211">
    <property type="entry name" value="Ribosomal protein S5 domain 2-like"/>
    <property type="match status" value="1"/>
</dbReference>
<organism evidence="1">
    <name type="scientific">marine sediment metagenome</name>
    <dbReference type="NCBI Taxonomy" id="412755"/>
    <lineage>
        <taxon>unclassified sequences</taxon>
        <taxon>metagenomes</taxon>
        <taxon>ecological metagenomes</taxon>
    </lineage>
</organism>